<reference evidence="1" key="2">
    <citation type="submission" date="2023-05" db="EMBL/GenBank/DDBJ databases">
        <authorList>
            <consortium name="Lawrence Berkeley National Laboratory"/>
            <person name="Steindorff A."/>
            <person name="Hensen N."/>
            <person name="Bonometti L."/>
            <person name="Westerberg I."/>
            <person name="Brannstrom I.O."/>
            <person name="Guillou S."/>
            <person name="Cros-Aarteil S."/>
            <person name="Calhoun S."/>
            <person name="Haridas S."/>
            <person name="Kuo A."/>
            <person name="Mondo S."/>
            <person name="Pangilinan J."/>
            <person name="Riley R."/>
            <person name="Labutti K."/>
            <person name="Andreopoulos B."/>
            <person name="Lipzen A."/>
            <person name="Chen C."/>
            <person name="Yanf M."/>
            <person name="Daum C."/>
            <person name="Ng V."/>
            <person name="Clum A."/>
            <person name="Ohm R."/>
            <person name="Martin F."/>
            <person name="Silar P."/>
            <person name="Natvig D."/>
            <person name="Lalanne C."/>
            <person name="Gautier V."/>
            <person name="Ament-Velasquez S.L."/>
            <person name="Kruys A."/>
            <person name="Hutchinson M.I."/>
            <person name="Powell A.J."/>
            <person name="Barry K."/>
            <person name="Miller A.N."/>
            <person name="Grigoriev I.V."/>
            <person name="Debuchy R."/>
            <person name="Gladieux P."/>
            <person name="Thoren M.H."/>
            <person name="Johannesson H."/>
        </authorList>
    </citation>
    <scope>NUCLEOTIDE SEQUENCE</scope>
    <source>
        <strain evidence="1">PSN309</strain>
    </source>
</reference>
<dbReference type="EMBL" id="MU864708">
    <property type="protein sequence ID" value="KAK4182228.1"/>
    <property type="molecule type" value="Genomic_DNA"/>
</dbReference>
<proteinExistence type="predicted"/>
<dbReference type="AlphaFoldDB" id="A0AAN7ACK6"/>
<gene>
    <name evidence="1" type="ORF">QBC35DRAFT_510365</name>
</gene>
<keyword evidence="2" id="KW-1185">Reference proteome</keyword>
<protein>
    <submittedName>
        <fullName evidence="1">Uncharacterized protein</fullName>
    </submittedName>
</protein>
<accession>A0AAN7ACK6</accession>
<evidence type="ECO:0000313" key="2">
    <source>
        <dbReference type="Proteomes" id="UP001302126"/>
    </source>
</evidence>
<dbReference type="Proteomes" id="UP001302126">
    <property type="component" value="Unassembled WGS sequence"/>
</dbReference>
<comment type="caution">
    <text evidence="1">The sequence shown here is derived from an EMBL/GenBank/DDBJ whole genome shotgun (WGS) entry which is preliminary data.</text>
</comment>
<feature type="non-terminal residue" evidence="1">
    <location>
        <position position="1"/>
    </location>
</feature>
<reference evidence="1" key="1">
    <citation type="journal article" date="2023" name="Mol. Phylogenet. Evol.">
        <title>Genome-scale phylogeny and comparative genomics of the fungal order Sordariales.</title>
        <authorList>
            <person name="Hensen N."/>
            <person name="Bonometti L."/>
            <person name="Westerberg I."/>
            <person name="Brannstrom I.O."/>
            <person name="Guillou S."/>
            <person name="Cros-Aarteil S."/>
            <person name="Calhoun S."/>
            <person name="Haridas S."/>
            <person name="Kuo A."/>
            <person name="Mondo S."/>
            <person name="Pangilinan J."/>
            <person name="Riley R."/>
            <person name="LaButti K."/>
            <person name="Andreopoulos B."/>
            <person name="Lipzen A."/>
            <person name="Chen C."/>
            <person name="Yan M."/>
            <person name="Daum C."/>
            <person name="Ng V."/>
            <person name="Clum A."/>
            <person name="Steindorff A."/>
            <person name="Ohm R.A."/>
            <person name="Martin F."/>
            <person name="Silar P."/>
            <person name="Natvig D.O."/>
            <person name="Lalanne C."/>
            <person name="Gautier V."/>
            <person name="Ament-Velasquez S.L."/>
            <person name="Kruys A."/>
            <person name="Hutchinson M.I."/>
            <person name="Powell A.J."/>
            <person name="Barry K."/>
            <person name="Miller A.N."/>
            <person name="Grigoriev I.V."/>
            <person name="Debuchy R."/>
            <person name="Gladieux P."/>
            <person name="Hiltunen Thoren M."/>
            <person name="Johannesson H."/>
        </authorList>
    </citation>
    <scope>NUCLEOTIDE SEQUENCE</scope>
    <source>
        <strain evidence="1">PSN309</strain>
    </source>
</reference>
<sequence length="82" mass="8863">NVRSVASFLDSKLIASKLDDANPPHYQGYGIGLGNRWITKDSENWLWLPLEYQPSCSAVAASTVAIGCSSGRVLTITFTTDS</sequence>
<name>A0AAN7ACK6_9PEZI</name>
<evidence type="ECO:0000313" key="1">
    <source>
        <dbReference type="EMBL" id="KAK4182228.1"/>
    </source>
</evidence>
<organism evidence="1 2">
    <name type="scientific">Podospora australis</name>
    <dbReference type="NCBI Taxonomy" id="1536484"/>
    <lineage>
        <taxon>Eukaryota</taxon>
        <taxon>Fungi</taxon>
        <taxon>Dikarya</taxon>
        <taxon>Ascomycota</taxon>
        <taxon>Pezizomycotina</taxon>
        <taxon>Sordariomycetes</taxon>
        <taxon>Sordariomycetidae</taxon>
        <taxon>Sordariales</taxon>
        <taxon>Podosporaceae</taxon>
        <taxon>Podospora</taxon>
    </lineage>
</organism>